<name>A0AAQ3KXQ1_9LILI</name>
<dbReference type="GO" id="GO:0000793">
    <property type="term" value="C:condensed chromosome"/>
    <property type="evidence" value="ECO:0007669"/>
    <property type="project" value="TreeGrafter"/>
</dbReference>
<dbReference type="AlphaFoldDB" id="A0AAQ3KXQ1"/>
<evidence type="ECO:0000313" key="2">
    <source>
        <dbReference type="Proteomes" id="UP001327560"/>
    </source>
</evidence>
<accession>A0AAQ3KXQ1</accession>
<dbReference type="PANTHER" id="PTHR36722:SF1">
    <property type="entry name" value="TYPE 2 DNA TOPOISOMERASE 6 SUBUNIT B-LIKE"/>
    <property type="match status" value="1"/>
</dbReference>
<dbReference type="EMBL" id="CP136897">
    <property type="protein sequence ID" value="WOL16520.1"/>
    <property type="molecule type" value="Genomic_DNA"/>
</dbReference>
<sequence length="474" mass="53183">MVTGFTSSTRKLFGSLTYLAIQRCRMAESLCRLSISIKCFRASDSPLMRISISDTGVGSSLAEFLDLDVGIGFVSPDKCDGVLSIVTTGIKDKDIFNYYLNLREPLTSDSRFNKLPSTHKNHGTFSGTEACFSTAEEENIDDFMAWVFPFVQKNVAVDLKVEHRDSLGSRYDHLMQETDDIYLPLSMSNTERLLSSLQTYVLRHRNSLVKECQLCFTSRELLKFGSGVASSNQTVRGSGRIVEVAIVIADVSSDCLWRKNCATSQVMYFQEFAPFSISQSTLNALTSTDWQSYGLKLKESTVDADGNAVLEWEEMPLFGHIDIIIHCYHKKYPILEQTSADRNLIKKAVKIALDDLKARYPGFLLSYHALKIRKHVPSLSRTIAGLIFSSKDLQFHSECASLLGLQSDDACTEEMVESSVSKKIIKIIEVNDGKMKIDKGSGPSLFDCDQNQLDDHYPEEKDENFEEAMRISDI</sequence>
<dbReference type="Proteomes" id="UP001327560">
    <property type="component" value="Chromosome 8"/>
</dbReference>
<dbReference type="PANTHER" id="PTHR36722">
    <property type="entry name" value="TYPE 2 DNA TOPOISOMERASE 6 SUBUNIT B-LIKE"/>
    <property type="match status" value="1"/>
</dbReference>
<dbReference type="GO" id="GO:0030674">
    <property type="term" value="F:protein-macromolecule adaptor activity"/>
    <property type="evidence" value="ECO:0007669"/>
    <property type="project" value="TreeGrafter"/>
</dbReference>
<organism evidence="1 2">
    <name type="scientific">Canna indica</name>
    <name type="common">Indian-shot</name>
    <dbReference type="NCBI Taxonomy" id="4628"/>
    <lineage>
        <taxon>Eukaryota</taxon>
        <taxon>Viridiplantae</taxon>
        <taxon>Streptophyta</taxon>
        <taxon>Embryophyta</taxon>
        <taxon>Tracheophyta</taxon>
        <taxon>Spermatophyta</taxon>
        <taxon>Magnoliopsida</taxon>
        <taxon>Liliopsida</taxon>
        <taxon>Zingiberales</taxon>
        <taxon>Cannaceae</taxon>
        <taxon>Canna</taxon>
    </lineage>
</organism>
<reference evidence="1 2" key="1">
    <citation type="submission" date="2023-10" db="EMBL/GenBank/DDBJ databases">
        <title>Chromosome-scale genome assembly provides insights into flower coloration mechanisms of Canna indica.</title>
        <authorList>
            <person name="Li C."/>
        </authorList>
    </citation>
    <scope>NUCLEOTIDE SEQUENCE [LARGE SCALE GENOMIC DNA]</scope>
    <source>
        <tissue evidence="1">Flower</tissue>
    </source>
</reference>
<protein>
    <submittedName>
        <fullName evidence="1">Type 2 DNA topoisomerase 6 subunit B-like</fullName>
    </submittedName>
</protein>
<dbReference type="GO" id="GO:0042138">
    <property type="term" value="P:meiotic DNA double-strand break formation"/>
    <property type="evidence" value="ECO:0007669"/>
    <property type="project" value="InterPro"/>
</dbReference>
<keyword evidence="2" id="KW-1185">Reference proteome</keyword>
<dbReference type="GO" id="GO:0007131">
    <property type="term" value="P:reciprocal meiotic recombination"/>
    <property type="evidence" value="ECO:0007669"/>
    <property type="project" value="TreeGrafter"/>
</dbReference>
<gene>
    <name evidence="1" type="ORF">Cni_G25307</name>
</gene>
<dbReference type="InterPro" id="IPR034566">
    <property type="entry name" value="MTOPVIB_plant"/>
</dbReference>
<evidence type="ECO:0000313" key="1">
    <source>
        <dbReference type="EMBL" id="WOL16520.1"/>
    </source>
</evidence>
<proteinExistence type="predicted"/>